<sequence length="277" mass="30642">MITNDDRPTVDADRWLHLYENDCPAPPAAELPALTAELAEALRHPDPDIRDGAPYVVLRTWIRRDVIDRPLRARLGSVMAARFADPEVQARTFAPLVLDMIVGRGDLDPAWLDAFRRWYPAETDLRGHDPRLGWLHAVAHGADLLGSFGLHPDVDPTSMLDLAADRLVAPTDQIFAQQEDDRLAQGIARTLTRPELSEADAVRWLDAIETDFAAGRRGAPTTAAHTSNAMRTLRMLYLLADTGVRTPGDASVLVRPHHAEALKRRLAEVLAPVFQTA</sequence>
<dbReference type="Proteomes" id="UP001278571">
    <property type="component" value="Unassembled WGS sequence"/>
</dbReference>
<protein>
    <submittedName>
        <fullName evidence="1">DUF2785 domain-containing protein</fullName>
    </submittedName>
</protein>
<dbReference type="RefSeq" id="WP_319013053.1">
    <property type="nucleotide sequence ID" value="NZ_JAWJZF010000511.1"/>
</dbReference>
<evidence type="ECO:0000313" key="2">
    <source>
        <dbReference type="Proteomes" id="UP001278571"/>
    </source>
</evidence>
<name>A0ABU4KGG5_9ACTN</name>
<reference evidence="1 2" key="1">
    <citation type="submission" date="2023-10" db="EMBL/GenBank/DDBJ databases">
        <authorList>
            <person name="Wang X.X."/>
        </authorList>
    </citation>
    <scope>NUCLEOTIDE SEQUENCE [LARGE SCALE GENOMIC DNA]</scope>
    <source>
        <strain evidence="1 2">NBRC 12816</strain>
    </source>
</reference>
<organism evidence="1 2">
    <name type="scientific">Streptomyces roseolus</name>
    <dbReference type="NCBI Taxonomy" id="67358"/>
    <lineage>
        <taxon>Bacteria</taxon>
        <taxon>Bacillati</taxon>
        <taxon>Actinomycetota</taxon>
        <taxon>Actinomycetes</taxon>
        <taxon>Kitasatosporales</taxon>
        <taxon>Streptomycetaceae</taxon>
        <taxon>Streptomyces</taxon>
    </lineage>
</organism>
<proteinExistence type="predicted"/>
<accession>A0ABU4KGG5</accession>
<comment type="caution">
    <text evidence="1">The sequence shown here is derived from an EMBL/GenBank/DDBJ whole genome shotgun (WGS) entry which is preliminary data.</text>
</comment>
<dbReference type="InterPro" id="IPR021247">
    <property type="entry name" value="DUF2785"/>
</dbReference>
<evidence type="ECO:0000313" key="1">
    <source>
        <dbReference type="EMBL" id="MDX2296895.1"/>
    </source>
</evidence>
<dbReference type="Pfam" id="PF10978">
    <property type="entry name" value="DUF2785"/>
    <property type="match status" value="1"/>
</dbReference>
<gene>
    <name evidence="1" type="ORF">R2363_32570</name>
</gene>
<dbReference type="EMBL" id="JAWJZF010000511">
    <property type="protein sequence ID" value="MDX2296895.1"/>
    <property type="molecule type" value="Genomic_DNA"/>
</dbReference>
<keyword evidence="2" id="KW-1185">Reference proteome</keyword>